<organism evidence="5 6">
    <name type="scientific">Marasmius tenuissimus</name>
    <dbReference type="NCBI Taxonomy" id="585030"/>
    <lineage>
        <taxon>Eukaryota</taxon>
        <taxon>Fungi</taxon>
        <taxon>Dikarya</taxon>
        <taxon>Basidiomycota</taxon>
        <taxon>Agaricomycotina</taxon>
        <taxon>Agaricomycetes</taxon>
        <taxon>Agaricomycetidae</taxon>
        <taxon>Agaricales</taxon>
        <taxon>Marasmiineae</taxon>
        <taxon>Marasmiaceae</taxon>
        <taxon>Marasmius</taxon>
    </lineage>
</organism>
<dbReference type="Pfam" id="PF23579">
    <property type="entry name" value="ARM_TBCD"/>
    <property type="match status" value="1"/>
</dbReference>
<evidence type="ECO:0000313" key="6">
    <source>
        <dbReference type="Proteomes" id="UP001437256"/>
    </source>
</evidence>
<evidence type="ECO:0000256" key="1">
    <source>
        <dbReference type="ARBA" id="ARBA00023186"/>
    </source>
</evidence>
<gene>
    <name evidence="5" type="ORF">AAF712_003025</name>
</gene>
<proteinExistence type="predicted"/>
<evidence type="ECO:0000259" key="4">
    <source>
        <dbReference type="Pfam" id="PF25767"/>
    </source>
</evidence>
<dbReference type="Gene3D" id="1.25.10.10">
    <property type="entry name" value="Leucine-rich Repeat Variant"/>
    <property type="match status" value="1"/>
</dbReference>
<name>A0ABR3A6Z1_9AGAR</name>
<dbReference type="InterPro" id="IPR058033">
    <property type="entry name" value="ARM_TBCD_2nd"/>
</dbReference>
<dbReference type="InterPro" id="IPR011989">
    <property type="entry name" value="ARM-like"/>
</dbReference>
<keyword evidence="1" id="KW-0143">Chaperone</keyword>
<dbReference type="SUPFAM" id="SSF48371">
    <property type="entry name" value="ARM repeat"/>
    <property type="match status" value="1"/>
</dbReference>
<accession>A0ABR3A6Z1</accession>
<protein>
    <recommendedName>
        <fullName evidence="7">Tubulin-specific chaperone D</fullName>
    </recommendedName>
</protein>
<dbReference type="Proteomes" id="UP001437256">
    <property type="component" value="Unassembled WGS sequence"/>
</dbReference>
<feature type="domain" description="Tubulin-folding cofactor D ARM repeats" evidence="4">
    <location>
        <begin position="321"/>
        <end position="519"/>
    </location>
</feature>
<sequence>MDDELDEQKQVTSFDKYDEFVKIQGQLLKADIYSDPKSEEEQEENVQYGRLNMILQGYQEQSYLLDPFLEELVSPVVHLLRTHAKQVVSDQTLKASPARLERIALLLYGYIKFRGYKAIIRFFPHEVSDLSIAVGYMQAFNTVVRGPSQWALRYVFLLWLSLICMIPFDLAQFDEGDPGQTAKTIEQVAKEHLGKAGLEREGAAILLSRLYMRRDTSEQFVGFLEWSKILLSDTLDPFIVTGILQVLAETLKAGPPKVVELTIAAYWQLNSTLENHDSLLTNTVVRKLRTKITARVGLRLLPGRNRSRRSMGRVLVEESSLQSNNPFEDDIDVPEEEEAILEQLFGALQDRDTVVRWSAAKGVARISERLPSEFAQQVLDTILGLYSIHSVAVASLYDVPPIAESTWHGACLSCAEMARRGLIPSDKLPELIQWLSKALYFDIRKGAHSIGSSVRDASSYVLWALARSQDPSSLVPHANELARHLVTVSLYDREVHIRRAASAAFQEFVGRTSLFPHGIDVLGKTDFYAVGIRRNSFMVAAPQVAQHEEYSTFLFDHLLNVTLRHWDASMRRLASQSLRLICQSDLTKFGPEGIARATKLMDSTDISDLHGSLLALAEIAKAYEETGGQNLQNEKRDIFERLRRIPEKMLLGARHDILLSAACGLIQATITLDEIELGDKSSVPHWRKLLDHGLKHRDVSVQEAATSAMGAVILAPEIVNAMLDALLDGLTDYSVDERGDVGSWIRIASLRGLDTFVAIMLRVAESLSAPEEYLPPAKFQSIVQGVLKQGVERLDNVRMEAGQVFRNMLSSTSTSKWAHWEIHNARFFGELFLEGDARLTGWNDASWLFPRAIQILGSQPYRIPVLLGIISSIGSLTDSTHRPAATSLVSYVRSLPTPSKVTDEYDAVTFVNDLYRHARVNLTSNVVMVPVLQVVNVLLEGDALVSLVSVGEGVETQVPDMISSNSVSIILIPTLRLRSFLSMICKNAERLKSIKRIQESLKVAVNALIYPQVLEDSLQYIPQYLAHQYPTVRTNAAEYLYLALQRVDLGRPTDEAEDLILETEW</sequence>
<keyword evidence="6" id="KW-1185">Reference proteome</keyword>
<dbReference type="InterPro" id="IPR033162">
    <property type="entry name" value="TBCD"/>
</dbReference>
<reference evidence="5 6" key="1">
    <citation type="submission" date="2024-05" db="EMBL/GenBank/DDBJ databases">
        <title>A draft genome resource for the thread blight pathogen Marasmius tenuissimus strain MS-2.</title>
        <authorList>
            <person name="Yulfo-Soto G.E."/>
            <person name="Baruah I.K."/>
            <person name="Amoako-Attah I."/>
            <person name="Bukari Y."/>
            <person name="Meinhardt L.W."/>
            <person name="Bailey B.A."/>
            <person name="Cohen S.P."/>
        </authorList>
    </citation>
    <scope>NUCLEOTIDE SEQUENCE [LARGE SCALE GENOMIC DNA]</scope>
    <source>
        <strain evidence="5 6">MS-2</strain>
    </source>
</reference>
<comment type="caution">
    <text evidence="5">The sequence shown here is derived from an EMBL/GenBank/DDBJ whole genome shotgun (WGS) entry which is preliminary data.</text>
</comment>
<evidence type="ECO:0000313" key="5">
    <source>
        <dbReference type="EMBL" id="KAL0069756.1"/>
    </source>
</evidence>
<evidence type="ECO:0008006" key="7">
    <source>
        <dbReference type="Google" id="ProtNLM"/>
    </source>
</evidence>
<dbReference type="Pfam" id="PF25767">
    <property type="entry name" value="ARM_TBCD_2nd"/>
    <property type="match status" value="1"/>
</dbReference>
<feature type="domain" description="Tubulin-folding cofactor D C-terminal" evidence="3">
    <location>
        <begin position="780"/>
        <end position="950"/>
    </location>
</feature>
<dbReference type="PANTHER" id="PTHR12658:SF0">
    <property type="entry name" value="TUBULIN-SPECIFIC CHAPERONE D"/>
    <property type="match status" value="1"/>
</dbReference>
<dbReference type="InterPro" id="IPR021133">
    <property type="entry name" value="HEAT_type_2"/>
</dbReference>
<dbReference type="InterPro" id="IPR022577">
    <property type="entry name" value="TBCD_C"/>
</dbReference>
<dbReference type="PANTHER" id="PTHR12658">
    <property type="entry name" value="BETA-TUBULIN COFACTOR D"/>
    <property type="match status" value="1"/>
</dbReference>
<dbReference type="Pfam" id="PF12612">
    <property type="entry name" value="TFCD_C"/>
    <property type="match status" value="1"/>
</dbReference>
<dbReference type="InterPro" id="IPR016024">
    <property type="entry name" value="ARM-type_fold"/>
</dbReference>
<dbReference type="EMBL" id="JBBXMP010000010">
    <property type="protein sequence ID" value="KAL0069756.1"/>
    <property type="molecule type" value="Genomic_DNA"/>
</dbReference>
<evidence type="ECO:0000259" key="3">
    <source>
        <dbReference type="Pfam" id="PF12612"/>
    </source>
</evidence>
<feature type="repeat" description="HEAT" evidence="2">
    <location>
        <begin position="340"/>
        <end position="377"/>
    </location>
</feature>
<dbReference type="PROSITE" id="PS50077">
    <property type="entry name" value="HEAT_REPEAT"/>
    <property type="match status" value="1"/>
</dbReference>
<evidence type="ECO:0000256" key="2">
    <source>
        <dbReference type="PROSITE-ProRule" id="PRU00103"/>
    </source>
</evidence>